<dbReference type="Proteomes" id="UP001562354">
    <property type="component" value="Unassembled WGS sequence"/>
</dbReference>
<evidence type="ECO:0000313" key="9">
    <source>
        <dbReference type="Proteomes" id="UP001562354"/>
    </source>
</evidence>
<proteinExistence type="inferred from homology"/>
<comment type="caution">
    <text evidence="8">The sequence shown here is derived from an EMBL/GenBank/DDBJ whole genome shotgun (WGS) entry which is preliminary data.</text>
</comment>
<dbReference type="SUPFAM" id="SSF51197">
    <property type="entry name" value="Clavaminate synthase-like"/>
    <property type="match status" value="1"/>
</dbReference>
<keyword evidence="6" id="KW-0560">Oxidoreductase</keyword>
<comment type="similarity">
    <text evidence="2">Belongs to the PhyH family.</text>
</comment>
<keyword evidence="4" id="KW-0479">Metal-binding</keyword>
<dbReference type="InterPro" id="IPR008775">
    <property type="entry name" value="Phytyl_CoA_dOase-like"/>
</dbReference>
<keyword evidence="9" id="KW-1185">Reference proteome</keyword>
<evidence type="ECO:0000256" key="5">
    <source>
        <dbReference type="ARBA" id="ARBA00022964"/>
    </source>
</evidence>
<protein>
    <recommendedName>
        <fullName evidence="10">Phytanoyl-CoA dioxygenase</fullName>
    </recommendedName>
</protein>
<name>A0ABR3PQF6_9PEZI</name>
<comment type="cofactor">
    <cofactor evidence="1">
        <name>Fe cation</name>
        <dbReference type="ChEBI" id="CHEBI:24875"/>
    </cofactor>
</comment>
<evidence type="ECO:0000256" key="1">
    <source>
        <dbReference type="ARBA" id="ARBA00001962"/>
    </source>
</evidence>
<evidence type="ECO:0000256" key="2">
    <source>
        <dbReference type="ARBA" id="ARBA00005830"/>
    </source>
</evidence>
<dbReference type="GeneID" id="95975576"/>
<evidence type="ECO:0000256" key="4">
    <source>
        <dbReference type="ARBA" id="ARBA00022723"/>
    </source>
</evidence>
<reference evidence="8 9" key="1">
    <citation type="submission" date="2024-07" db="EMBL/GenBank/DDBJ databases">
        <title>Draft sequence of the Neodothiora populina.</title>
        <authorList>
            <person name="Drown D.D."/>
            <person name="Schuette U.S."/>
            <person name="Buechlein A.B."/>
            <person name="Rusch D.R."/>
            <person name="Winton L.W."/>
            <person name="Adams G.A."/>
        </authorList>
    </citation>
    <scope>NUCLEOTIDE SEQUENCE [LARGE SCALE GENOMIC DNA]</scope>
    <source>
        <strain evidence="8 9">CPC 39397</strain>
    </source>
</reference>
<sequence length="312" mass="35282">MPGTVPSLKRIHVSETENIINCIKENGCLIIKNFTTPEVVDQINAETRPYLDKDKPWKGDLFPPETRRCPRLVARSKAFRENLLVAPIVSALTAEFVDKTTSNFYGETQHTYTSKAIMSISTTMEIGPGGKAQRLHRDDKNYHVDHKDQTQTGYQKHSDVELSFLIPGIDTTIENGATQVIPGSHLWDNNRVPLFEEVDYAVMNKGDAYVMLGSTYHAGGANQTTDTKRPMHGMFFCRGYMRSEENQYLIHSPEEVMSWSPEAQRIMGYTVSAPNIGFVDFIDPGKYLSGDYDPDNLHDFDPSQEVKPWNVK</sequence>
<comment type="subunit">
    <text evidence="3">Homodimer.</text>
</comment>
<dbReference type="EMBL" id="JBFMKM010000001">
    <property type="protein sequence ID" value="KAL1311790.1"/>
    <property type="molecule type" value="Genomic_DNA"/>
</dbReference>
<dbReference type="Gene3D" id="2.60.120.620">
    <property type="entry name" value="q2cbj1_9rhob like domain"/>
    <property type="match status" value="1"/>
</dbReference>
<accession>A0ABR3PQF6</accession>
<dbReference type="RefSeq" id="XP_069204639.1">
    <property type="nucleotide sequence ID" value="XM_069341128.1"/>
</dbReference>
<evidence type="ECO:0000256" key="6">
    <source>
        <dbReference type="ARBA" id="ARBA00023002"/>
    </source>
</evidence>
<dbReference type="Pfam" id="PF05721">
    <property type="entry name" value="PhyH"/>
    <property type="match status" value="1"/>
</dbReference>
<evidence type="ECO:0008006" key="10">
    <source>
        <dbReference type="Google" id="ProtNLM"/>
    </source>
</evidence>
<gene>
    <name evidence="8" type="ORF">AAFC00_001873</name>
</gene>
<keyword evidence="5" id="KW-0223">Dioxygenase</keyword>
<dbReference type="PANTHER" id="PTHR20883:SF45">
    <property type="entry name" value="PHYTANOYL-COA DIOXYGENASE FAMILY PROTEIN"/>
    <property type="match status" value="1"/>
</dbReference>
<evidence type="ECO:0000256" key="7">
    <source>
        <dbReference type="ARBA" id="ARBA00023004"/>
    </source>
</evidence>
<dbReference type="PANTHER" id="PTHR20883">
    <property type="entry name" value="PHYTANOYL-COA DIOXYGENASE DOMAIN CONTAINING 1"/>
    <property type="match status" value="1"/>
</dbReference>
<evidence type="ECO:0000256" key="3">
    <source>
        <dbReference type="ARBA" id="ARBA00011738"/>
    </source>
</evidence>
<evidence type="ECO:0000313" key="8">
    <source>
        <dbReference type="EMBL" id="KAL1311790.1"/>
    </source>
</evidence>
<organism evidence="8 9">
    <name type="scientific">Neodothiora populina</name>
    <dbReference type="NCBI Taxonomy" id="2781224"/>
    <lineage>
        <taxon>Eukaryota</taxon>
        <taxon>Fungi</taxon>
        <taxon>Dikarya</taxon>
        <taxon>Ascomycota</taxon>
        <taxon>Pezizomycotina</taxon>
        <taxon>Dothideomycetes</taxon>
        <taxon>Dothideomycetidae</taxon>
        <taxon>Dothideales</taxon>
        <taxon>Dothioraceae</taxon>
        <taxon>Neodothiora</taxon>
    </lineage>
</organism>
<keyword evidence="7" id="KW-0408">Iron</keyword>